<dbReference type="AlphaFoldDB" id="A0A164F376"/>
<dbReference type="EMBL" id="LRGB01021688">
    <property type="protein sequence ID" value="KZR97379.1"/>
    <property type="molecule type" value="Genomic_DNA"/>
</dbReference>
<proteinExistence type="predicted"/>
<evidence type="ECO:0000256" key="1">
    <source>
        <dbReference type="SAM" id="Coils"/>
    </source>
</evidence>
<name>A0A164F376_9CRUS</name>
<organism evidence="2 3">
    <name type="scientific">Daphnia magna</name>
    <dbReference type="NCBI Taxonomy" id="35525"/>
    <lineage>
        <taxon>Eukaryota</taxon>
        <taxon>Metazoa</taxon>
        <taxon>Ecdysozoa</taxon>
        <taxon>Arthropoda</taxon>
        <taxon>Crustacea</taxon>
        <taxon>Branchiopoda</taxon>
        <taxon>Diplostraca</taxon>
        <taxon>Cladocera</taxon>
        <taxon>Anomopoda</taxon>
        <taxon>Daphniidae</taxon>
        <taxon>Daphnia</taxon>
    </lineage>
</organism>
<dbReference type="Proteomes" id="UP000076858">
    <property type="component" value="Unassembled WGS sequence"/>
</dbReference>
<evidence type="ECO:0000313" key="2">
    <source>
        <dbReference type="EMBL" id="KZR97379.1"/>
    </source>
</evidence>
<feature type="coiled-coil region" evidence="1">
    <location>
        <begin position="3"/>
        <end position="41"/>
    </location>
</feature>
<evidence type="ECO:0000313" key="3">
    <source>
        <dbReference type="Proteomes" id="UP000076858"/>
    </source>
</evidence>
<sequence length="82" mass="9853">MLMQRYDEEIIQVEDEIMNYCDALTNQKQKLEREMESLKLPSAPWCQTVRGRYFLLSRELANLKEKIAKSVFFFKKLEDDDT</sequence>
<keyword evidence="3" id="KW-1185">Reference proteome</keyword>
<protein>
    <submittedName>
        <fullName evidence="2">Uncharacterized protein</fullName>
    </submittedName>
</protein>
<gene>
    <name evidence="2" type="ORF">APZ42_007786</name>
</gene>
<comment type="caution">
    <text evidence="2">The sequence shown here is derived from an EMBL/GenBank/DDBJ whole genome shotgun (WGS) entry which is preliminary data.</text>
</comment>
<keyword evidence="1" id="KW-0175">Coiled coil</keyword>
<accession>A0A164F376</accession>
<feature type="non-terminal residue" evidence="2">
    <location>
        <position position="82"/>
    </location>
</feature>
<reference evidence="2 3" key="1">
    <citation type="submission" date="2016-03" db="EMBL/GenBank/DDBJ databases">
        <title>EvidentialGene: Evidence-directed Construction of Genes on Genomes.</title>
        <authorList>
            <person name="Gilbert D.G."/>
            <person name="Choi J.-H."/>
            <person name="Mockaitis K."/>
            <person name="Colbourne J."/>
            <person name="Pfrender M."/>
        </authorList>
    </citation>
    <scope>NUCLEOTIDE SEQUENCE [LARGE SCALE GENOMIC DNA]</scope>
    <source>
        <strain evidence="2 3">Xinb3</strain>
        <tissue evidence="2">Complete organism</tissue>
    </source>
</reference>